<comment type="caution">
    <text evidence="2">The sequence shown here is derived from an EMBL/GenBank/DDBJ whole genome shotgun (WGS) entry which is preliminary data.</text>
</comment>
<gene>
    <name evidence="2" type="ORF">GXY80_01985</name>
</gene>
<dbReference type="Proteomes" id="UP000777265">
    <property type="component" value="Unassembled WGS sequence"/>
</dbReference>
<dbReference type="PROSITE" id="PS50110">
    <property type="entry name" value="RESPONSE_REGULATORY"/>
    <property type="match status" value="1"/>
</dbReference>
<keyword evidence="1" id="KW-0597">Phosphoprotein</keyword>
<dbReference type="AlphaFoldDB" id="A0A351U2Y7"/>
<dbReference type="InterPro" id="IPR052048">
    <property type="entry name" value="ST_Response_Regulator"/>
</dbReference>
<organism evidence="2 3">
    <name type="scientific">Syntrophorhabdus aromaticivorans</name>
    <dbReference type="NCBI Taxonomy" id="328301"/>
    <lineage>
        <taxon>Bacteria</taxon>
        <taxon>Pseudomonadati</taxon>
        <taxon>Thermodesulfobacteriota</taxon>
        <taxon>Syntrophorhabdia</taxon>
        <taxon>Syntrophorhabdales</taxon>
        <taxon>Syntrophorhabdaceae</taxon>
        <taxon>Syntrophorhabdus</taxon>
    </lineage>
</organism>
<dbReference type="STRING" id="909663.GCA_000512235_02442"/>
<name>A0A351U2Y7_9BACT</name>
<reference evidence="2" key="1">
    <citation type="journal article" date="2020" name="Biotechnol. Biofuels">
        <title>New insights from the biogas microbiome by comprehensive genome-resolved metagenomics of nearly 1600 species originating from multiple anaerobic digesters.</title>
        <authorList>
            <person name="Campanaro S."/>
            <person name="Treu L."/>
            <person name="Rodriguez-R L.M."/>
            <person name="Kovalovszki A."/>
            <person name="Ziels R.M."/>
            <person name="Maus I."/>
            <person name="Zhu X."/>
            <person name="Kougias P.G."/>
            <person name="Basile A."/>
            <person name="Luo G."/>
            <person name="Schluter A."/>
            <person name="Konstantinidis K.T."/>
            <person name="Angelidaki I."/>
        </authorList>
    </citation>
    <scope>NUCLEOTIDE SEQUENCE</scope>
    <source>
        <strain evidence="2">AS06rmzACSIP_7</strain>
    </source>
</reference>
<dbReference type="EMBL" id="JAAYEE010000032">
    <property type="protein sequence ID" value="NLW34239.1"/>
    <property type="molecule type" value="Genomic_DNA"/>
</dbReference>
<reference evidence="2" key="2">
    <citation type="submission" date="2020-01" db="EMBL/GenBank/DDBJ databases">
        <authorList>
            <person name="Campanaro S."/>
        </authorList>
    </citation>
    <scope>NUCLEOTIDE SEQUENCE</scope>
    <source>
        <strain evidence="2">AS06rmzACSIP_7</strain>
    </source>
</reference>
<dbReference type="Pfam" id="PF00072">
    <property type="entry name" value="Response_reg"/>
    <property type="match status" value="1"/>
</dbReference>
<dbReference type="GO" id="GO:0000160">
    <property type="term" value="P:phosphorelay signal transduction system"/>
    <property type="evidence" value="ECO:0007669"/>
    <property type="project" value="InterPro"/>
</dbReference>
<dbReference type="InterPro" id="IPR011006">
    <property type="entry name" value="CheY-like_superfamily"/>
</dbReference>
<accession>A0A351U2Y7</accession>
<dbReference type="SMART" id="SM00448">
    <property type="entry name" value="REC"/>
    <property type="match status" value="1"/>
</dbReference>
<protein>
    <submittedName>
        <fullName evidence="2">Response regulator</fullName>
    </submittedName>
</protein>
<evidence type="ECO:0000313" key="3">
    <source>
        <dbReference type="Proteomes" id="UP000777265"/>
    </source>
</evidence>
<proteinExistence type="predicted"/>
<sequence>MTKHDETFRILVVDDNKELREILEEYLRVEGNVTDGAANGREALAKHGENPYDLIVTDLNMPEVTGMELIRSIKRDNDDTEFIIVTGYASLDSVVEAVKMGAFGYIIKPFRMEELKVVVKNALDKVSLKKLNRILLKELKSLHDEIERYRRGANIESVEPAGKQMDNTEQILEEIEKIEKLAKGRLLID</sequence>
<dbReference type="InterPro" id="IPR001789">
    <property type="entry name" value="Sig_transdc_resp-reg_receiver"/>
</dbReference>
<dbReference type="PANTHER" id="PTHR43228">
    <property type="entry name" value="TWO-COMPONENT RESPONSE REGULATOR"/>
    <property type="match status" value="1"/>
</dbReference>
<dbReference type="SUPFAM" id="SSF52172">
    <property type="entry name" value="CheY-like"/>
    <property type="match status" value="1"/>
</dbReference>
<feature type="modified residue" description="4-aspartylphosphate" evidence="1">
    <location>
        <position position="58"/>
    </location>
</feature>
<dbReference type="Gene3D" id="3.40.50.2300">
    <property type="match status" value="1"/>
</dbReference>
<dbReference type="PANTHER" id="PTHR43228:SF1">
    <property type="entry name" value="TWO-COMPONENT RESPONSE REGULATOR ARR22"/>
    <property type="match status" value="1"/>
</dbReference>
<evidence type="ECO:0000313" key="2">
    <source>
        <dbReference type="EMBL" id="NLW34239.1"/>
    </source>
</evidence>
<evidence type="ECO:0000256" key="1">
    <source>
        <dbReference type="PROSITE-ProRule" id="PRU00169"/>
    </source>
</evidence>